<dbReference type="SMART" id="SM00642">
    <property type="entry name" value="Aamy"/>
    <property type="match status" value="1"/>
</dbReference>
<keyword evidence="6" id="KW-0963">Cytoplasm</keyword>
<comment type="similarity">
    <text evidence="3">Belongs to the glycosyl hydrolase 13 family.</text>
</comment>
<organism evidence="14">
    <name type="scientific">Physarum polycephalum</name>
    <name type="common">Many-headed slime mold</name>
    <name type="synonym">Badhamia polycephala</name>
    <dbReference type="NCBI Taxonomy" id="5791"/>
    <lineage>
        <taxon>Eukaryota</taxon>
        <taxon>Amoebozoa</taxon>
        <taxon>Evosea</taxon>
        <taxon>Eumycetozoa</taxon>
        <taxon>Myxogastria</taxon>
        <taxon>Myxogastromycetidae</taxon>
        <taxon>Physariida</taxon>
        <taxon>Physaraceae</taxon>
        <taxon>Physarum</taxon>
    </lineage>
</organism>
<evidence type="ECO:0000256" key="9">
    <source>
        <dbReference type="ARBA" id="ARBA00023295"/>
    </source>
</evidence>
<evidence type="ECO:0000256" key="5">
    <source>
        <dbReference type="ARBA" id="ARBA00015938"/>
    </source>
</evidence>
<dbReference type="NCBIfam" id="TIGR02402">
    <property type="entry name" value="trehalose_TreZ"/>
    <property type="match status" value="1"/>
</dbReference>
<comment type="subcellular location">
    <subcellularLocation>
        <location evidence="1">Cytoplasm</location>
    </subcellularLocation>
</comment>
<dbReference type="GO" id="GO:0005737">
    <property type="term" value="C:cytoplasm"/>
    <property type="evidence" value="ECO:0007669"/>
    <property type="project" value="UniProtKB-SubCell"/>
</dbReference>
<dbReference type="Pfam" id="PF00128">
    <property type="entry name" value="Alpha-amylase"/>
    <property type="match status" value="1"/>
</dbReference>
<dbReference type="EC" id="3.2.1.141" evidence="4"/>
<evidence type="ECO:0000256" key="8">
    <source>
        <dbReference type="ARBA" id="ARBA00023277"/>
    </source>
</evidence>
<dbReference type="CDD" id="cd02853">
    <property type="entry name" value="E_set_MTHase_like_N"/>
    <property type="match status" value="1"/>
</dbReference>
<evidence type="ECO:0000256" key="12">
    <source>
        <dbReference type="ARBA" id="ARBA00034013"/>
    </source>
</evidence>
<keyword evidence="7" id="KW-0378">Hydrolase</keyword>
<dbReference type="GO" id="GO:0005992">
    <property type="term" value="P:trehalose biosynthetic process"/>
    <property type="evidence" value="ECO:0007669"/>
    <property type="project" value="InterPro"/>
</dbReference>
<dbReference type="PIRSF" id="PIRSF006337">
    <property type="entry name" value="Trehalose_TreZ"/>
    <property type="match status" value="1"/>
</dbReference>
<evidence type="ECO:0000256" key="4">
    <source>
        <dbReference type="ARBA" id="ARBA00012268"/>
    </source>
</evidence>
<dbReference type="Gene3D" id="3.20.20.80">
    <property type="entry name" value="Glycosidases"/>
    <property type="match status" value="1"/>
</dbReference>
<dbReference type="InterPro" id="IPR014756">
    <property type="entry name" value="Ig_E-set"/>
</dbReference>
<keyword evidence="9" id="KW-0326">Glycosidase</keyword>
<protein>
    <recommendedName>
        <fullName evidence="5">Malto-oligosyltrehalose trehalohydrolase</fullName>
        <ecNumber evidence="4">3.2.1.141</ecNumber>
    </recommendedName>
    <alternativeName>
        <fullName evidence="11">4-alpha-D-((1-&gt;4)-alpha-D-glucano)trehalose trehalohydrolase</fullName>
    </alternativeName>
    <alternativeName>
        <fullName evidence="10">Maltooligosyl trehalose trehalohydrolase</fullName>
    </alternativeName>
</protein>
<dbReference type="Gene3D" id="2.60.40.10">
    <property type="entry name" value="Immunoglobulins"/>
    <property type="match status" value="1"/>
</dbReference>
<sequence>MLINTEFGAFPTPAAGVKFAVWAPEAKQVELVLFQKDGKTEEKRLPLLKDERGIFVGDTIKEASTGTLYKYVIDGKGPFPDPASRFQPDGVHGCSQVLDHSSFKWSDNEWKGLPKLEQAVVYELHVGTFTKEGTFKAVIPKLEYLRNELGVTMIELLPLADWPGRWNWGYDGVALYAPARAYGTPEDLKELVNSAHKLGLAIIIDLVYNHLGPDGNYLSCYNPHYFTNKHSTPWGAALNYDLSNHADKDSKESPEDQNTDVKHAPFVRTFVVDNAVSWMQDYHFDGARLDATHAIVDYSSPHVLQELVAKSRAAVGDRKLYFFAEDDRNDVVLVTRENGLDSLWADDFHHQVRVALAGDNESYFANFTGSTKDMADTIRKGWFFCGQKVPDSGEPRGTDPTNAVSKLIHFCCCIQNHDQIGNRAMGERLNHQIASNLYKTASALLLLVPETPMLFQGQEWASSSPFQYFTDHNAELGKLVTEGRRKEFGKFKAFNDPATREKIPDPQAESTFQNSKLKWDEIHTPNHGPVLKLYQALLKLRQSEASLQDSERSSTHVEAIDDGALLLVRKDLAFIFNLKDRTVTFDLSKFPQVGSKSVEIILTTEDAPFITSNDKSQAPTLEKNQVRFSRASAVVLRVKA</sequence>
<dbReference type="CDD" id="cd11325">
    <property type="entry name" value="AmyAc_GTHase"/>
    <property type="match status" value="1"/>
</dbReference>
<comment type="catalytic activity">
    <reaction evidence="12">
        <text>hydrolysis of (1-&gt;4)-alpha-D-glucosidic linkage in 4-alpha-D-[(1-&gt;4)-alpha-D-glucanosyl]n trehalose to yield trehalose and (1-&gt;4)-alpha-D-glucan.</text>
        <dbReference type="EC" id="3.2.1.141"/>
    </reaction>
</comment>
<evidence type="ECO:0000256" key="2">
    <source>
        <dbReference type="ARBA" id="ARBA00005199"/>
    </source>
</evidence>
<evidence type="ECO:0000256" key="11">
    <source>
        <dbReference type="ARBA" id="ARBA00033284"/>
    </source>
</evidence>
<comment type="pathway">
    <text evidence="2">Glycan biosynthesis; trehalose biosynthesis.</text>
</comment>
<gene>
    <name evidence="14" type="primary">TreZ</name>
</gene>
<accession>A0AA86JGV4</accession>
<evidence type="ECO:0000256" key="10">
    <source>
        <dbReference type="ARBA" id="ARBA00032057"/>
    </source>
</evidence>
<dbReference type="InterPro" id="IPR012768">
    <property type="entry name" value="Trehalose_TreZ"/>
</dbReference>
<feature type="domain" description="Glycosyl hydrolase family 13 catalytic" evidence="13">
    <location>
        <begin position="123"/>
        <end position="484"/>
    </location>
</feature>
<dbReference type="EMBL" id="LC757380">
    <property type="protein sequence ID" value="BDX96136.1"/>
    <property type="molecule type" value="mRNA"/>
</dbReference>
<dbReference type="PANTHER" id="PTHR43002">
    <property type="entry name" value="GLYCOGEN DEBRANCHING ENZYME"/>
    <property type="match status" value="1"/>
</dbReference>
<reference evidence="14" key="1">
    <citation type="submission" date="2023-02" db="EMBL/GenBank/DDBJ databases">
        <title>Analysis of trehalose synthesis pathway from Physarum polycephalum.</title>
        <authorList>
            <person name="Minami Y."/>
            <person name="Morita R."/>
            <person name="Okano S."/>
            <person name="Ishii K."/>
            <person name="Furukawa A."/>
            <person name="Teramoto C."/>
        </authorList>
    </citation>
    <scope>NUCLEOTIDE SEQUENCE</scope>
    <source>
        <strain evidence="14">Ai35Xdp246</strain>
    </source>
</reference>
<name>A0AA86JGV4_PHYPO</name>
<evidence type="ECO:0000259" key="13">
    <source>
        <dbReference type="SMART" id="SM00642"/>
    </source>
</evidence>
<dbReference type="GO" id="GO:0033942">
    <property type="term" value="F:4-alpha-D-(1-&gt;4)-alpha-D-glucanotrehalose trehalohydrolase activity"/>
    <property type="evidence" value="ECO:0007669"/>
    <property type="project" value="UniProtKB-EC"/>
</dbReference>
<dbReference type="SUPFAM" id="SSF81296">
    <property type="entry name" value="E set domains"/>
    <property type="match status" value="1"/>
</dbReference>
<dbReference type="SUPFAM" id="SSF51445">
    <property type="entry name" value="(Trans)glycosidases"/>
    <property type="match status" value="1"/>
</dbReference>
<dbReference type="Pfam" id="PF02922">
    <property type="entry name" value="CBM_48"/>
    <property type="match status" value="1"/>
</dbReference>
<dbReference type="InterPro" id="IPR044901">
    <property type="entry name" value="Trehalose_TreZ_E-set_sf"/>
</dbReference>
<dbReference type="InterPro" id="IPR006047">
    <property type="entry name" value="GH13_cat_dom"/>
</dbReference>
<evidence type="ECO:0000256" key="7">
    <source>
        <dbReference type="ARBA" id="ARBA00022801"/>
    </source>
</evidence>
<dbReference type="InterPro" id="IPR004193">
    <property type="entry name" value="Glyco_hydro_13_N"/>
</dbReference>
<evidence type="ECO:0000256" key="6">
    <source>
        <dbReference type="ARBA" id="ARBA00022490"/>
    </source>
</evidence>
<dbReference type="AlphaFoldDB" id="A0AA86JGV4"/>
<evidence type="ECO:0000256" key="1">
    <source>
        <dbReference type="ARBA" id="ARBA00004496"/>
    </source>
</evidence>
<dbReference type="InterPro" id="IPR013783">
    <property type="entry name" value="Ig-like_fold"/>
</dbReference>
<keyword evidence="8" id="KW-0119">Carbohydrate metabolism</keyword>
<proteinExistence type="evidence at transcript level"/>
<dbReference type="InterPro" id="IPR017853">
    <property type="entry name" value="GH"/>
</dbReference>
<evidence type="ECO:0000256" key="3">
    <source>
        <dbReference type="ARBA" id="ARBA00008061"/>
    </source>
</evidence>
<dbReference type="Gene3D" id="1.10.10.760">
    <property type="entry name" value="E-set domains of sugar-utilizing enzymes"/>
    <property type="match status" value="1"/>
</dbReference>
<evidence type="ECO:0000313" key="14">
    <source>
        <dbReference type="EMBL" id="BDX96136.1"/>
    </source>
</evidence>